<evidence type="ECO:0000313" key="2">
    <source>
        <dbReference type="EMBL" id="CAK9145465.1"/>
    </source>
</evidence>
<evidence type="ECO:0000313" key="3">
    <source>
        <dbReference type="Proteomes" id="UP001642360"/>
    </source>
</evidence>
<dbReference type="PANTHER" id="PTHR33334:SF5">
    <property type="entry name" value="PROTEIN LNK2"/>
    <property type="match status" value="1"/>
</dbReference>
<sequence length="125" mass="13753">MLTNRKWGEGGESDDHIVPYPDGSEEKSHGLYRDLISKEWNQEAADIKHAERKKSAAKNESHGGKLEGNSQKRTNEGLHTTGFGMDIWPDLSLSNTAKTDQDSMDTEASNNLIEISQYDSSTGGA</sequence>
<keyword evidence="3" id="KW-1185">Reference proteome</keyword>
<proteinExistence type="predicted"/>
<organism evidence="2 3">
    <name type="scientific">Ilex paraguariensis</name>
    <name type="common">yerba mate</name>
    <dbReference type="NCBI Taxonomy" id="185542"/>
    <lineage>
        <taxon>Eukaryota</taxon>
        <taxon>Viridiplantae</taxon>
        <taxon>Streptophyta</taxon>
        <taxon>Embryophyta</taxon>
        <taxon>Tracheophyta</taxon>
        <taxon>Spermatophyta</taxon>
        <taxon>Magnoliopsida</taxon>
        <taxon>eudicotyledons</taxon>
        <taxon>Gunneridae</taxon>
        <taxon>Pentapetalae</taxon>
        <taxon>asterids</taxon>
        <taxon>campanulids</taxon>
        <taxon>Aquifoliales</taxon>
        <taxon>Aquifoliaceae</taxon>
        <taxon>Ilex</taxon>
    </lineage>
</organism>
<dbReference type="InterPro" id="IPR039928">
    <property type="entry name" value="LNK"/>
</dbReference>
<feature type="compositionally biased region" description="Polar residues" evidence="1">
    <location>
        <begin position="106"/>
        <end position="125"/>
    </location>
</feature>
<dbReference type="EMBL" id="CAUOFW020001491">
    <property type="protein sequence ID" value="CAK9145465.1"/>
    <property type="molecule type" value="Genomic_DNA"/>
</dbReference>
<evidence type="ECO:0000256" key="1">
    <source>
        <dbReference type="SAM" id="MobiDB-lite"/>
    </source>
</evidence>
<comment type="caution">
    <text evidence="2">The sequence shown here is derived from an EMBL/GenBank/DDBJ whole genome shotgun (WGS) entry which is preliminary data.</text>
</comment>
<feature type="region of interest" description="Disordered" evidence="1">
    <location>
        <begin position="1"/>
        <end position="30"/>
    </location>
</feature>
<feature type="compositionally biased region" description="Basic and acidic residues" evidence="1">
    <location>
        <begin position="44"/>
        <end position="65"/>
    </location>
</feature>
<dbReference type="AlphaFoldDB" id="A0ABC8RLN6"/>
<name>A0ABC8RLN6_9AQUA</name>
<accession>A0ABC8RLN6</accession>
<feature type="region of interest" description="Disordered" evidence="1">
    <location>
        <begin position="44"/>
        <end position="125"/>
    </location>
</feature>
<dbReference type="PANTHER" id="PTHR33334">
    <property type="entry name" value="PROTEIN LNK1"/>
    <property type="match status" value="1"/>
</dbReference>
<protein>
    <submittedName>
        <fullName evidence="2">Uncharacterized protein</fullName>
    </submittedName>
</protein>
<gene>
    <name evidence="2" type="ORF">ILEXP_LOCUS13277</name>
</gene>
<reference evidence="2 3" key="1">
    <citation type="submission" date="2024-02" db="EMBL/GenBank/DDBJ databases">
        <authorList>
            <person name="Vignale AGUSTIN F."/>
            <person name="Sosa J E."/>
            <person name="Modenutti C."/>
        </authorList>
    </citation>
    <scope>NUCLEOTIDE SEQUENCE [LARGE SCALE GENOMIC DNA]</scope>
</reference>
<feature type="compositionally biased region" description="Basic and acidic residues" evidence="1">
    <location>
        <begin position="1"/>
        <end position="17"/>
    </location>
</feature>
<dbReference type="Proteomes" id="UP001642360">
    <property type="component" value="Unassembled WGS sequence"/>
</dbReference>